<sequence length="190" mass="21274">MTIGSKIRQIRLERGIKQKDLAASAGIPTITLQQYERGVTKQPKIDQVKKIAIALDVPVSVLLNTAEIENRVQEETLELIAENLGTTPSALKGEIESAKRKKSRKILSQEEVNRQIAEAEQEHTAYLEKLCFDPRMPDEDYPARIRYVTSFIENNSDTLKLAMPGTSMLPDDIEEAKKIRAAGRTPDSSK</sequence>
<dbReference type="InterPro" id="IPR010982">
    <property type="entry name" value="Lambda_DNA-bd_dom_sf"/>
</dbReference>
<dbReference type="CDD" id="cd00093">
    <property type="entry name" value="HTH_XRE"/>
    <property type="match status" value="1"/>
</dbReference>
<dbReference type="PANTHER" id="PTHR46797:SF1">
    <property type="entry name" value="METHYLPHOSPHONATE SYNTHASE"/>
    <property type="match status" value="1"/>
</dbReference>
<dbReference type="InterPro" id="IPR001387">
    <property type="entry name" value="Cro/C1-type_HTH"/>
</dbReference>
<dbReference type="Gene3D" id="1.10.260.40">
    <property type="entry name" value="lambda repressor-like DNA-binding domains"/>
    <property type="match status" value="1"/>
</dbReference>
<name>A0A8S5MNQ3_9CAUD</name>
<organism evidence="3">
    <name type="scientific">Siphoviridae sp. ctZZK17</name>
    <dbReference type="NCBI Taxonomy" id="2826384"/>
    <lineage>
        <taxon>Viruses</taxon>
        <taxon>Duplodnaviria</taxon>
        <taxon>Heunggongvirae</taxon>
        <taxon>Uroviricota</taxon>
        <taxon>Caudoviricetes</taxon>
    </lineage>
</organism>
<dbReference type="GO" id="GO:0003677">
    <property type="term" value="F:DNA binding"/>
    <property type="evidence" value="ECO:0007669"/>
    <property type="project" value="UniProtKB-KW"/>
</dbReference>
<dbReference type="GO" id="GO:0003700">
    <property type="term" value="F:DNA-binding transcription factor activity"/>
    <property type="evidence" value="ECO:0007669"/>
    <property type="project" value="TreeGrafter"/>
</dbReference>
<dbReference type="PROSITE" id="PS50943">
    <property type="entry name" value="HTH_CROC1"/>
    <property type="match status" value="1"/>
</dbReference>
<reference evidence="3" key="1">
    <citation type="journal article" date="2021" name="Proc. Natl. Acad. Sci. U.S.A.">
        <title>A Catalog of Tens of Thousands of Viruses from Human Metagenomes Reveals Hidden Associations with Chronic Diseases.</title>
        <authorList>
            <person name="Tisza M.J."/>
            <person name="Buck C.B."/>
        </authorList>
    </citation>
    <scope>NUCLEOTIDE SEQUENCE</scope>
    <source>
        <strain evidence="3">CtZZK17</strain>
    </source>
</reference>
<dbReference type="Pfam" id="PF01381">
    <property type="entry name" value="HTH_3"/>
    <property type="match status" value="1"/>
</dbReference>
<evidence type="ECO:0000256" key="1">
    <source>
        <dbReference type="ARBA" id="ARBA00023125"/>
    </source>
</evidence>
<evidence type="ECO:0000313" key="3">
    <source>
        <dbReference type="EMBL" id="DAD83902.1"/>
    </source>
</evidence>
<feature type="domain" description="HTH cro/C1-type" evidence="2">
    <location>
        <begin position="7"/>
        <end position="62"/>
    </location>
</feature>
<dbReference type="SUPFAM" id="SSF47413">
    <property type="entry name" value="lambda repressor-like DNA-binding domains"/>
    <property type="match status" value="1"/>
</dbReference>
<keyword evidence="1" id="KW-0238">DNA-binding</keyword>
<proteinExistence type="predicted"/>
<dbReference type="InterPro" id="IPR050807">
    <property type="entry name" value="TransReg_Diox_bact_type"/>
</dbReference>
<dbReference type="SMART" id="SM00530">
    <property type="entry name" value="HTH_XRE"/>
    <property type="match status" value="1"/>
</dbReference>
<evidence type="ECO:0000259" key="2">
    <source>
        <dbReference type="PROSITE" id="PS50943"/>
    </source>
</evidence>
<dbReference type="EMBL" id="BK014947">
    <property type="protein sequence ID" value="DAD83902.1"/>
    <property type="molecule type" value="Genomic_DNA"/>
</dbReference>
<accession>A0A8S5MNQ3</accession>
<dbReference type="PANTHER" id="PTHR46797">
    <property type="entry name" value="HTH-TYPE TRANSCRIPTIONAL REGULATOR"/>
    <property type="match status" value="1"/>
</dbReference>
<protein>
    <submittedName>
        <fullName evidence="3">Helix-turn-helix domain protein</fullName>
    </submittedName>
</protein>